<keyword evidence="1" id="KW-0812">Transmembrane</keyword>
<protein>
    <submittedName>
        <fullName evidence="2">Cellulose synthase/poly-beta-1,6-N-acetylglucosamine synthase-like glycosyltransferase</fullName>
    </submittedName>
</protein>
<dbReference type="Proteomes" id="UP001184614">
    <property type="component" value="Unassembled WGS sequence"/>
</dbReference>
<gene>
    <name evidence="2" type="ORF">J2782_001788</name>
</gene>
<comment type="caution">
    <text evidence="2">The sequence shown here is derived from an EMBL/GenBank/DDBJ whole genome shotgun (WGS) entry which is preliminary data.</text>
</comment>
<feature type="transmembrane region" description="Helical" evidence="1">
    <location>
        <begin position="50"/>
        <end position="75"/>
    </location>
</feature>
<feature type="transmembrane region" description="Helical" evidence="1">
    <location>
        <begin position="20"/>
        <end position="44"/>
    </location>
</feature>
<proteinExistence type="predicted"/>
<name>A0ABU1M7P0_9HYPH</name>
<organism evidence="2 3">
    <name type="scientific">Brucella pseudogrignonensis</name>
    <dbReference type="NCBI Taxonomy" id="419475"/>
    <lineage>
        <taxon>Bacteria</taxon>
        <taxon>Pseudomonadati</taxon>
        <taxon>Pseudomonadota</taxon>
        <taxon>Alphaproteobacteria</taxon>
        <taxon>Hyphomicrobiales</taxon>
        <taxon>Brucellaceae</taxon>
        <taxon>Brucella/Ochrobactrum group</taxon>
        <taxon>Brucella</taxon>
    </lineage>
</organism>
<keyword evidence="1" id="KW-1133">Transmembrane helix</keyword>
<keyword evidence="3" id="KW-1185">Reference proteome</keyword>
<dbReference type="EMBL" id="JAVDQT010000002">
    <property type="protein sequence ID" value="MDR6432053.1"/>
    <property type="molecule type" value="Genomic_DNA"/>
</dbReference>
<accession>A0ABU1M7P0</accession>
<dbReference type="InterPro" id="IPR025557">
    <property type="entry name" value="DUF4282"/>
</dbReference>
<keyword evidence="1" id="KW-0472">Membrane</keyword>
<sequence length="90" mass="10224">MKFSDFLTFNKFLTPYLVNVIYWIGLIGIIIASLVMFFSAFSAFGGFKNIIGAVVLLAVGTLFWRVVCEGLILSFKVIDRLTEIRDRLPR</sequence>
<dbReference type="RefSeq" id="WP_310011521.1">
    <property type="nucleotide sequence ID" value="NZ_JAVDQT010000002.1"/>
</dbReference>
<reference evidence="2 3" key="1">
    <citation type="submission" date="2023-07" db="EMBL/GenBank/DDBJ databases">
        <title>Sorghum-associated microbial communities from plants grown in Nebraska, USA.</title>
        <authorList>
            <person name="Schachtman D."/>
        </authorList>
    </citation>
    <scope>NUCLEOTIDE SEQUENCE [LARGE SCALE GENOMIC DNA]</scope>
    <source>
        <strain evidence="2 3">DS1730</strain>
    </source>
</reference>
<dbReference type="Pfam" id="PF14110">
    <property type="entry name" value="DUF4282"/>
    <property type="match status" value="1"/>
</dbReference>
<evidence type="ECO:0000313" key="2">
    <source>
        <dbReference type="EMBL" id="MDR6432053.1"/>
    </source>
</evidence>
<evidence type="ECO:0000313" key="3">
    <source>
        <dbReference type="Proteomes" id="UP001184614"/>
    </source>
</evidence>
<evidence type="ECO:0000256" key="1">
    <source>
        <dbReference type="SAM" id="Phobius"/>
    </source>
</evidence>